<accession>A0ACB8BD50</accession>
<sequence>MGWGRVDREARCVDEKWYMASHVADSTSFDLCVLAVWHDVDTARYPPIDSGRDPRPATNNLLILARDLSLRRIAATLLLIYNATTNLVLLNAPPALGDELGLLGCRRHIADPRHGPAAGRMPTPFMTGVVVCTSQYLRGGHPKWLPFKG</sequence>
<evidence type="ECO:0000313" key="1">
    <source>
        <dbReference type="EMBL" id="KAH7923101.1"/>
    </source>
</evidence>
<dbReference type="Proteomes" id="UP000790709">
    <property type="component" value="Unassembled WGS sequence"/>
</dbReference>
<comment type="caution">
    <text evidence="1">The sequence shown here is derived from an EMBL/GenBank/DDBJ whole genome shotgun (WGS) entry which is preliminary data.</text>
</comment>
<proteinExistence type="predicted"/>
<keyword evidence="2" id="KW-1185">Reference proteome</keyword>
<gene>
    <name evidence="1" type="ORF">BV22DRAFT_1036702</name>
</gene>
<dbReference type="EMBL" id="MU266462">
    <property type="protein sequence ID" value="KAH7923101.1"/>
    <property type="molecule type" value="Genomic_DNA"/>
</dbReference>
<organism evidence="1 2">
    <name type="scientific">Leucogyrophana mollusca</name>
    <dbReference type="NCBI Taxonomy" id="85980"/>
    <lineage>
        <taxon>Eukaryota</taxon>
        <taxon>Fungi</taxon>
        <taxon>Dikarya</taxon>
        <taxon>Basidiomycota</taxon>
        <taxon>Agaricomycotina</taxon>
        <taxon>Agaricomycetes</taxon>
        <taxon>Agaricomycetidae</taxon>
        <taxon>Boletales</taxon>
        <taxon>Boletales incertae sedis</taxon>
        <taxon>Leucogyrophana</taxon>
    </lineage>
</organism>
<name>A0ACB8BD50_9AGAM</name>
<reference evidence="1" key="1">
    <citation type="journal article" date="2021" name="New Phytol.">
        <title>Evolutionary innovations through gain and loss of genes in the ectomycorrhizal Boletales.</title>
        <authorList>
            <person name="Wu G."/>
            <person name="Miyauchi S."/>
            <person name="Morin E."/>
            <person name="Kuo A."/>
            <person name="Drula E."/>
            <person name="Varga T."/>
            <person name="Kohler A."/>
            <person name="Feng B."/>
            <person name="Cao Y."/>
            <person name="Lipzen A."/>
            <person name="Daum C."/>
            <person name="Hundley H."/>
            <person name="Pangilinan J."/>
            <person name="Johnson J."/>
            <person name="Barry K."/>
            <person name="LaButti K."/>
            <person name="Ng V."/>
            <person name="Ahrendt S."/>
            <person name="Min B."/>
            <person name="Choi I.G."/>
            <person name="Park H."/>
            <person name="Plett J.M."/>
            <person name="Magnuson J."/>
            <person name="Spatafora J.W."/>
            <person name="Nagy L.G."/>
            <person name="Henrissat B."/>
            <person name="Grigoriev I.V."/>
            <person name="Yang Z.L."/>
            <person name="Xu J."/>
            <person name="Martin F.M."/>
        </authorList>
    </citation>
    <scope>NUCLEOTIDE SEQUENCE</scope>
    <source>
        <strain evidence="1">KUC20120723A-06</strain>
    </source>
</reference>
<protein>
    <submittedName>
        <fullName evidence="1">Uncharacterized protein</fullName>
    </submittedName>
</protein>
<evidence type="ECO:0000313" key="2">
    <source>
        <dbReference type="Proteomes" id="UP000790709"/>
    </source>
</evidence>